<dbReference type="Pfam" id="PF03807">
    <property type="entry name" value="F420_oxidored"/>
    <property type="match status" value="1"/>
</dbReference>
<evidence type="ECO:0000313" key="3">
    <source>
        <dbReference type="EMBL" id="TDU24203.1"/>
    </source>
</evidence>
<dbReference type="RefSeq" id="WP_133883622.1">
    <property type="nucleotide sequence ID" value="NZ_MWIN01000003.1"/>
</dbReference>
<dbReference type="InterPro" id="IPR051267">
    <property type="entry name" value="STEAP_metalloreductase"/>
</dbReference>
<feature type="domain" description="Pyrroline-5-carboxylate reductase catalytic N-terminal" evidence="2">
    <location>
        <begin position="10"/>
        <end position="107"/>
    </location>
</feature>
<sequence>MSEDTKPSYKIAVLGGTGAEGSGLAYRWSRAGCEVVIGSRDPARAQACAAELMTLPGAGAVRGASNEDAAKFADIVVLTVPYAAQQSTVLPLKDALRGKILVDVTVPLKPPKVDRVSLPSTGSVVAALQNELGAETRVVGACQNVSAHHLKDPHHQIDCDVLICGDDAQACDLVVALTELAGLRGIHAGPVANSAAAEAMTSLLIFINKKYKVKGSGIRITGLPA</sequence>
<dbReference type="AlphaFoldDB" id="A0A4R7NT17"/>
<evidence type="ECO:0000313" key="4">
    <source>
        <dbReference type="Proteomes" id="UP000295341"/>
    </source>
</evidence>
<dbReference type="SUPFAM" id="SSF51735">
    <property type="entry name" value="NAD(P)-binding Rossmann-fold domains"/>
    <property type="match status" value="1"/>
</dbReference>
<dbReference type="NCBIfam" id="TIGR01915">
    <property type="entry name" value="npdG"/>
    <property type="match status" value="1"/>
</dbReference>
<gene>
    <name evidence="3" type="ORF">DFR24_4468</name>
</gene>
<dbReference type="EMBL" id="SOBT01000012">
    <property type="protein sequence ID" value="TDU24203.1"/>
    <property type="molecule type" value="Genomic_DNA"/>
</dbReference>
<dbReference type="InterPro" id="IPR028939">
    <property type="entry name" value="P5C_Rdtase_cat_N"/>
</dbReference>
<dbReference type="PANTHER" id="PTHR14239:SF0">
    <property type="entry name" value="F420-DEPENDENT NADP REDUCTASE"/>
    <property type="match status" value="1"/>
</dbReference>
<reference evidence="3 4" key="1">
    <citation type="submission" date="2019-03" db="EMBL/GenBank/DDBJ databases">
        <title>Genomic Encyclopedia of Type Strains, Phase IV (KMG-IV): sequencing the most valuable type-strain genomes for metagenomic binning, comparative biology and taxonomic classification.</title>
        <authorList>
            <person name="Goeker M."/>
        </authorList>
    </citation>
    <scope>NUCLEOTIDE SEQUENCE [LARGE SCALE GENOMIC DNA]</scope>
    <source>
        <strain evidence="3 4">DSM 26377</strain>
    </source>
</reference>
<dbReference type="GO" id="GO:0052851">
    <property type="term" value="F:ferric-chelate reductase (NADPH) activity"/>
    <property type="evidence" value="ECO:0007669"/>
    <property type="project" value="TreeGrafter"/>
</dbReference>
<accession>A0A4R7NT17</accession>
<name>A0A4R7NT17_9GAMM</name>
<dbReference type="InterPro" id="IPR010185">
    <property type="entry name" value="NpdG"/>
</dbReference>
<dbReference type="GO" id="GO:0005886">
    <property type="term" value="C:plasma membrane"/>
    <property type="evidence" value="ECO:0007669"/>
    <property type="project" value="TreeGrafter"/>
</dbReference>
<dbReference type="Proteomes" id="UP000295341">
    <property type="component" value="Unassembled WGS sequence"/>
</dbReference>
<organism evidence="3 4">
    <name type="scientific">Panacagrimonas perspica</name>
    <dbReference type="NCBI Taxonomy" id="381431"/>
    <lineage>
        <taxon>Bacteria</taxon>
        <taxon>Pseudomonadati</taxon>
        <taxon>Pseudomonadota</taxon>
        <taxon>Gammaproteobacteria</taxon>
        <taxon>Nevskiales</taxon>
        <taxon>Nevskiaceae</taxon>
        <taxon>Panacagrimonas</taxon>
    </lineage>
</organism>
<dbReference type="Gene3D" id="3.40.50.720">
    <property type="entry name" value="NAD(P)-binding Rossmann-like Domain"/>
    <property type="match status" value="1"/>
</dbReference>
<protein>
    <submittedName>
        <fullName evidence="3">Reduced coenzyme F420:NADP oxidoreductase</fullName>
    </submittedName>
</protein>
<dbReference type="GO" id="GO:0070967">
    <property type="term" value="F:coenzyme F420 binding"/>
    <property type="evidence" value="ECO:0007669"/>
    <property type="project" value="InterPro"/>
</dbReference>
<dbReference type="GO" id="GO:0015677">
    <property type="term" value="P:copper ion import"/>
    <property type="evidence" value="ECO:0007669"/>
    <property type="project" value="TreeGrafter"/>
</dbReference>
<dbReference type="GO" id="GO:0008823">
    <property type="term" value="F:cupric reductase (NADH) activity"/>
    <property type="evidence" value="ECO:0007669"/>
    <property type="project" value="TreeGrafter"/>
</dbReference>
<evidence type="ECO:0000256" key="1">
    <source>
        <dbReference type="ARBA" id="ARBA00023002"/>
    </source>
</evidence>
<dbReference type="PANTHER" id="PTHR14239">
    <property type="entry name" value="DUDULIN-RELATED"/>
    <property type="match status" value="1"/>
</dbReference>
<evidence type="ECO:0000259" key="2">
    <source>
        <dbReference type="Pfam" id="PF03807"/>
    </source>
</evidence>
<dbReference type="GO" id="GO:0016651">
    <property type="term" value="F:oxidoreductase activity, acting on NAD(P)H"/>
    <property type="evidence" value="ECO:0007669"/>
    <property type="project" value="InterPro"/>
</dbReference>
<proteinExistence type="predicted"/>
<comment type="caution">
    <text evidence="3">The sequence shown here is derived from an EMBL/GenBank/DDBJ whole genome shotgun (WGS) entry which is preliminary data.</text>
</comment>
<dbReference type="GO" id="GO:0006740">
    <property type="term" value="P:NADPH regeneration"/>
    <property type="evidence" value="ECO:0007669"/>
    <property type="project" value="InterPro"/>
</dbReference>
<dbReference type="OrthoDB" id="1523398at2"/>
<keyword evidence="4" id="KW-1185">Reference proteome</keyword>
<dbReference type="GO" id="GO:0050661">
    <property type="term" value="F:NADP binding"/>
    <property type="evidence" value="ECO:0007669"/>
    <property type="project" value="InterPro"/>
</dbReference>
<keyword evidence="1" id="KW-0560">Oxidoreductase</keyword>
<dbReference type="InterPro" id="IPR036291">
    <property type="entry name" value="NAD(P)-bd_dom_sf"/>
</dbReference>